<protein>
    <recommendedName>
        <fullName evidence="3">Lipoprotein</fullName>
    </recommendedName>
</protein>
<reference evidence="1 2" key="1">
    <citation type="submission" date="2006-08" db="EMBL/GenBank/DDBJ databases">
        <title>Complete sequence of Maricaulis maris MCS10.</title>
        <authorList>
            <consortium name="US DOE Joint Genome Institute"/>
            <person name="Copeland A."/>
            <person name="Lucas S."/>
            <person name="Lapidus A."/>
            <person name="Barry K."/>
            <person name="Detter J.C."/>
            <person name="Glavina del Rio T."/>
            <person name="Hammon N."/>
            <person name="Israni S."/>
            <person name="Dalin E."/>
            <person name="Tice H."/>
            <person name="Pitluck S."/>
            <person name="Saunders E."/>
            <person name="Brettin T."/>
            <person name="Bruce D."/>
            <person name="Han C."/>
            <person name="Tapia R."/>
            <person name="Gilna P."/>
            <person name="Schmutz J."/>
            <person name="Larimer F."/>
            <person name="Land M."/>
            <person name="Hauser L."/>
            <person name="Kyrpides N."/>
            <person name="Mikhailova N."/>
            <person name="Viollier P."/>
            <person name="Stephens C."/>
            <person name="Richardson P."/>
        </authorList>
    </citation>
    <scope>NUCLEOTIDE SEQUENCE [LARGE SCALE GENOMIC DNA]</scope>
    <source>
        <strain evidence="1 2">MCS10</strain>
    </source>
</reference>
<dbReference type="KEGG" id="mmr:Mmar10_0502"/>
<gene>
    <name evidence="1" type="ordered locus">Mmar10_0502</name>
</gene>
<dbReference type="HOGENOM" id="CLU_582413_0_0_5"/>
<evidence type="ECO:0008006" key="3">
    <source>
        <dbReference type="Google" id="ProtNLM"/>
    </source>
</evidence>
<dbReference type="STRING" id="394221.Mmar10_0502"/>
<dbReference type="PROSITE" id="PS51257">
    <property type="entry name" value="PROKAR_LIPOPROTEIN"/>
    <property type="match status" value="1"/>
</dbReference>
<dbReference type="EMBL" id="CP000449">
    <property type="protein sequence ID" value="ABI64795.1"/>
    <property type="molecule type" value="Genomic_DNA"/>
</dbReference>
<proteinExistence type="predicted"/>
<keyword evidence="2" id="KW-1185">Reference proteome</keyword>
<sequence length="469" mass="50000" precursor="true">MISLGRSITACAVGVMSLTGCASLEVTMDVLDPASLSAINAELTLEATYIDIVRHDSEAFEQRLDEIKGLEVFALDQIAERQLDSGRAALATHVTDQTDQAAAVAACDAEYRNAQAGDDTNLATAVEALLQSMSDDEVELAGGTAQEDDTSDELTRPLRGAMSRCSAAGDIRFLARNELPVEYGRIREDIEHLDDEVRRAAGSRDFSEIISHDGATLDLLRERDIALRGHLRRRCNFVTDYLRETSPGGEDDSSIPTGVGCDVTLTDYTDADPATRASDMLLRFAAEAPSLGQAIGNLRIAYEIVSAPDANWGQNINQALGRGRFGNTDIALRLMPNGEFTVKGLQFDPSQTAQLASNLTTSSILFGAQLVGAPVTLSGSDRGSSANGFLDAGARMAEFETDAANREAGLAAQERAISSLALALIDAATESRLLSTDEVVRNASAQSLTRTFTALEPLIKLDPAPAQQD</sequence>
<evidence type="ECO:0000313" key="2">
    <source>
        <dbReference type="Proteomes" id="UP000001964"/>
    </source>
</evidence>
<organism evidence="1 2">
    <name type="scientific">Maricaulis maris (strain MCS10)</name>
    <name type="common">Caulobacter maris</name>
    <dbReference type="NCBI Taxonomy" id="394221"/>
    <lineage>
        <taxon>Bacteria</taxon>
        <taxon>Pseudomonadati</taxon>
        <taxon>Pseudomonadota</taxon>
        <taxon>Alphaproteobacteria</taxon>
        <taxon>Maricaulales</taxon>
        <taxon>Maricaulaceae</taxon>
        <taxon>Maricaulis</taxon>
    </lineage>
</organism>
<dbReference type="AlphaFoldDB" id="Q0ASE2"/>
<evidence type="ECO:0000313" key="1">
    <source>
        <dbReference type="EMBL" id="ABI64795.1"/>
    </source>
</evidence>
<name>Q0ASE2_MARMM</name>
<accession>Q0ASE2</accession>
<dbReference type="Proteomes" id="UP000001964">
    <property type="component" value="Chromosome"/>
</dbReference>